<dbReference type="Pfam" id="PF00356">
    <property type="entry name" value="LacI"/>
    <property type="match status" value="1"/>
</dbReference>
<evidence type="ECO:0000259" key="4">
    <source>
        <dbReference type="PROSITE" id="PS50932"/>
    </source>
</evidence>
<dbReference type="InterPro" id="IPR000843">
    <property type="entry name" value="HTH_LacI"/>
</dbReference>
<dbReference type="CDD" id="cd01392">
    <property type="entry name" value="HTH_LacI"/>
    <property type="match status" value="1"/>
</dbReference>
<dbReference type="InterPro" id="IPR028082">
    <property type="entry name" value="Peripla_BP_I"/>
</dbReference>
<sequence>MPSDVSGAAPTRKRSRSAPTIYDVARLAGVNPSTVSRALSQPGRINVKTEAKIHAAAKELNYRLNPMARALPTGKTNTLGLLIADITNPVIFGIVRGAERAAARHGYTLVVTESQESGEREATSAERIQPAVDALILGTSRLSDEQIRGLSSVKPVVAINRDIEGVPCITPKLEPGIDQALAHLEMLGHSSVAFLAGPSGSWMNSARRRVLQTGAPARGMTISEIGPSQPTIEGGRSTLARVIASRATAVIAFNDLMAIGLLQAAGEQDIPVPGAFSIVGFDDIFGSDFTSPALTTVRSPLADAGEIAVDRALEQIGSEGTGRARKPVDMLETELIIRGSTGVARS</sequence>
<protein>
    <submittedName>
        <fullName evidence="5">Transcriptional regulator, LacI family</fullName>
    </submittedName>
</protein>
<dbReference type="OrthoDB" id="3258243at2"/>
<evidence type="ECO:0000256" key="3">
    <source>
        <dbReference type="ARBA" id="ARBA00023163"/>
    </source>
</evidence>
<evidence type="ECO:0000256" key="1">
    <source>
        <dbReference type="ARBA" id="ARBA00023015"/>
    </source>
</evidence>
<keyword evidence="2" id="KW-0238">DNA-binding</keyword>
<dbReference type="InterPro" id="IPR010982">
    <property type="entry name" value="Lambda_DNA-bd_dom_sf"/>
</dbReference>
<dbReference type="PANTHER" id="PTHR30146">
    <property type="entry name" value="LACI-RELATED TRANSCRIPTIONAL REPRESSOR"/>
    <property type="match status" value="1"/>
</dbReference>
<dbReference type="RefSeq" id="WP_091178787.1">
    <property type="nucleotide sequence ID" value="NZ_FNRY01000001.1"/>
</dbReference>
<evidence type="ECO:0000256" key="2">
    <source>
        <dbReference type="ARBA" id="ARBA00023125"/>
    </source>
</evidence>
<dbReference type="CDD" id="cd06267">
    <property type="entry name" value="PBP1_LacI_sugar_binding-like"/>
    <property type="match status" value="1"/>
</dbReference>
<reference evidence="5 6" key="1">
    <citation type="submission" date="2016-10" db="EMBL/GenBank/DDBJ databases">
        <authorList>
            <person name="de Groot N.N."/>
        </authorList>
    </citation>
    <scope>NUCLEOTIDE SEQUENCE [LARGE SCALE GENOMIC DNA]</scope>
    <source>
        <strain evidence="5 6">DSM 21799</strain>
    </source>
</reference>
<dbReference type="STRING" id="640635.SAMN04489806_0100"/>
<dbReference type="SUPFAM" id="SSF53822">
    <property type="entry name" value="Periplasmic binding protein-like I"/>
    <property type="match status" value="1"/>
</dbReference>
<dbReference type="AlphaFoldDB" id="A0A1H4IPF9"/>
<name>A0A1H4IPF9_9MICO</name>
<dbReference type="PROSITE" id="PS50932">
    <property type="entry name" value="HTH_LACI_2"/>
    <property type="match status" value="1"/>
</dbReference>
<dbReference type="SMART" id="SM00354">
    <property type="entry name" value="HTH_LACI"/>
    <property type="match status" value="1"/>
</dbReference>
<keyword evidence="1" id="KW-0805">Transcription regulation</keyword>
<keyword evidence="6" id="KW-1185">Reference proteome</keyword>
<dbReference type="PANTHER" id="PTHR30146:SF109">
    <property type="entry name" value="HTH-TYPE TRANSCRIPTIONAL REGULATOR GALS"/>
    <property type="match status" value="1"/>
</dbReference>
<proteinExistence type="predicted"/>
<dbReference type="Gene3D" id="1.10.260.40">
    <property type="entry name" value="lambda repressor-like DNA-binding domains"/>
    <property type="match status" value="1"/>
</dbReference>
<evidence type="ECO:0000313" key="5">
    <source>
        <dbReference type="EMBL" id="SEB35755.1"/>
    </source>
</evidence>
<accession>A0A1H4IPF9</accession>
<evidence type="ECO:0000313" key="6">
    <source>
        <dbReference type="Proteomes" id="UP000199183"/>
    </source>
</evidence>
<dbReference type="Gene3D" id="3.40.50.2300">
    <property type="match status" value="2"/>
</dbReference>
<dbReference type="SUPFAM" id="SSF47413">
    <property type="entry name" value="lambda repressor-like DNA-binding domains"/>
    <property type="match status" value="1"/>
</dbReference>
<dbReference type="GO" id="GO:0003700">
    <property type="term" value="F:DNA-binding transcription factor activity"/>
    <property type="evidence" value="ECO:0007669"/>
    <property type="project" value="TreeGrafter"/>
</dbReference>
<feature type="domain" description="HTH lacI-type" evidence="4">
    <location>
        <begin position="19"/>
        <end position="73"/>
    </location>
</feature>
<dbReference type="InterPro" id="IPR046335">
    <property type="entry name" value="LacI/GalR-like_sensor"/>
</dbReference>
<dbReference type="GO" id="GO:0000976">
    <property type="term" value="F:transcription cis-regulatory region binding"/>
    <property type="evidence" value="ECO:0007669"/>
    <property type="project" value="TreeGrafter"/>
</dbReference>
<keyword evidence="3" id="KW-0804">Transcription</keyword>
<dbReference type="EMBL" id="FNRY01000001">
    <property type="protein sequence ID" value="SEB35755.1"/>
    <property type="molecule type" value="Genomic_DNA"/>
</dbReference>
<dbReference type="Proteomes" id="UP000199183">
    <property type="component" value="Unassembled WGS sequence"/>
</dbReference>
<gene>
    <name evidence="5" type="ORF">SAMN04489806_0100</name>
</gene>
<dbReference type="Pfam" id="PF13377">
    <property type="entry name" value="Peripla_BP_3"/>
    <property type="match status" value="1"/>
</dbReference>
<organism evidence="5 6">
    <name type="scientific">Paramicrobacterium humi</name>
    <dbReference type="NCBI Taxonomy" id="640635"/>
    <lineage>
        <taxon>Bacteria</taxon>
        <taxon>Bacillati</taxon>
        <taxon>Actinomycetota</taxon>
        <taxon>Actinomycetes</taxon>
        <taxon>Micrococcales</taxon>
        <taxon>Microbacteriaceae</taxon>
        <taxon>Paramicrobacterium</taxon>
    </lineage>
</organism>